<dbReference type="GO" id="GO:0015774">
    <property type="term" value="P:polysaccharide transport"/>
    <property type="evidence" value="ECO:0007669"/>
    <property type="project" value="InterPro"/>
</dbReference>
<accession>A0A9D2HD70</accession>
<organism evidence="2 3">
    <name type="scientific">Candidatus Mailhella merdigallinarum</name>
    <dbReference type="NCBI Taxonomy" id="2838658"/>
    <lineage>
        <taxon>Bacteria</taxon>
        <taxon>Pseudomonadati</taxon>
        <taxon>Thermodesulfobacteriota</taxon>
        <taxon>Desulfovibrionia</taxon>
        <taxon>Desulfovibrionales</taxon>
        <taxon>Desulfovibrionaceae</taxon>
        <taxon>Mailhella</taxon>
    </lineage>
</organism>
<evidence type="ECO:0000313" key="2">
    <source>
        <dbReference type="EMBL" id="HJA07625.1"/>
    </source>
</evidence>
<protein>
    <submittedName>
        <fullName evidence="2">Capsular polysaccharide biosynthesis protein</fullName>
    </submittedName>
</protein>
<dbReference type="CDD" id="cd16440">
    <property type="entry name" value="beta_Kdo_transferase_KpsC_1"/>
    <property type="match status" value="1"/>
</dbReference>
<feature type="region of interest" description="Disordered" evidence="1">
    <location>
        <begin position="1"/>
        <end position="20"/>
    </location>
</feature>
<proteinExistence type="predicted"/>
<reference evidence="2" key="2">
    <citation type="submission" date="2021-04" db="EMBL/GenBank/DDBJ databases">
        <authorList>
            <person name="Gilroy R."/>
        </authorList>
    </citation>
    <scope>NUCLEOTIDE SEQUENCE</scope>
    <source>
        <strain evidence="2">CHK186-16707</strain>
    </source>
</reference>
<evidence type="ECO:0000313" key="3">
    <source>
        <dbReference type="Proteomes" id="UP000824225"/>
    </source>
</evidence>
<dbReference type="EMBL" id="DXAN01000001">
    <property type="protein sequence ID" value="HJA07625.1"/>
    <property type="molecule type" value="Genomic_DNA"/>
</dbReference>
<feature type="compositionally biased region" description="Basic and acidic residues" evidence="1">
    <location>
        <begin position="432"/>
        <end position="447"/>
    </location>
</feature>
<sequence>MPDLFPADTDENASLADKEERPRPALGVWSRRLLNVPHLAAFLNASIRYRPRLPSPRHISDITALTDWGRAGASERTRRLADAHNLPYLAVEKGFLCSLRPEDESCSLVADATGIHYDASRPSDLENLLNDTGWETPALLAEAREAMTAVLRHGLSKYNMAPDAPPFLLTTPGQRQRILIIDQPVGDHTIAPGLADGDTFIRMLEQARRDHPGAALFVKSHPDTALGRKQGHLTAAARDCRAALVPGDFSPLSLLAQADEVYAVTSHMGFEALLLGKPVHCFGLPFYAGWGLTRDAMRCPRRVRRRTVEELFAAAYLLYARYVNPVTGHPCSARDAIRLLSEQRRRNEQNGGYTACLGFDRRRRPLLRAFLASSHGETAFFRNDTEAVRRASANKGRIVVPASWPASPLEGVCRRAGVPLVRIEDGWLGREGTKAERRPASLLRDEQGTPDDASRPSTLETLLEHAPMDEALLTRSQALRAYMVKHGITLAASVAADTPSAHDAADGRPMPVDAPSALLVAGTPPAATARTPSGRDEWDDRRLLRLARDAQAGAPLYYLPPFRQSGGTPAPEGATLIRPADLPRVLPSVRKVLTVASAAGFDALLRGVPVHTYGSPFYAGWGLTGDEAVFPRRSRPLTVDMLVAGALILYPAYYDWSGRRFCGPEEICRLLAGDGAATARPTGLRRILRRLWGH</sequence>
<dbReference type="InterPro" id="IPR007833">
    <property type="entry name" value="Capsule_polysaccharide_synth"/>
</dbReference>
<reference evidence="2" key="1">
    <citation type="journal article" date="2021" name="PeerJ">
        <title>Extensive microbial diversity within the chicken gut microbiome revealed by metagenomics and culture.</title>
        <authorList>
            <person name="Gilroy R."/>
            <person name="Ravi A."/>
            <person name="Getino M."/>
            <person name="Pursley I."/>
            <person name="Horton D.L."/>
            <person name="Alikhan N.F."/>
            <person name="Baker D."/>
            <person name="Gharbi K."/>
            <person name="Hall N."/>
            <person name="Watson M."/>
            <person name="Adriaenssens E.M."/>
            <person name="Foster-Nyarko E."/>
            <person name="Jarju S."/>
            <person name="Secka A."/>
            <person name="Antonio M."/>
            <person name="Oren A."/>
            <person name="Chaudhuri R.R."/>
            <person name="La Ragione R."/>
            <person name="Hildebrand F."/>
            <person name="Pallen M.J."/>
        </authorList>
    </citation>
    <scope>NUCLEOTIDE SEQUENCE</scope>
    <source>
        <strain evidence="2">CHK186-16707</strain>
    </source>
</reference>
<dbReference type="GO" id="GO:0000271">
    <property type="term" value="P:polysaccharide biosynthetic process"/>
    <property type="evidence" value="ECO:0007669"/>
    <property type="project" value="InterPro"/>
</dbReference>
<feature type="region of interest" description="Disordered" evidence="1">
    <location>
        <begin position="432"/>
        <end position="456"/>
    </location>
</feature>
<dbReference type="Proteomes" id="UP000824225">
    <property type="component" value="Unassembled WGS sequence"/>
</dbReference>
<dbReference type="Pfam" id="PF05159">
    <property type="entry name" value="Capsule_synth"/>
    <property type="match status" value="2"/>
</dbReference>
<evidence type="ECO:0000256" key="1">
    <source>
        <dbReference type="SAM" id="MobiDB-lite"/>
    </source>
</evidence>
<name>A0A9D2HD70_9BACT</name>
<dbReference type="AlphaFoldDB" id="A0A9D2HD70"/>
<comment type="caution">
    <text evidence="2">The sequence shown here is derived from an EMBL/GenBank/DDBJ whole genome shotgun (WGS) entry which is preliminary data.</text>
</comment>
<gene>
    <name evidence="2" type="ORF">H9962_00320</name>
</gene>